<evidence type="ECO:0000313" key="2">
    <source>
        <dbReference type="Proteomes" id="UP001055072"/>
    </source>
</evidence>
<organism evidence="1 2">
    <name type="scientific">Irpex rosettiformis</name>
    <dbReference type="NCBI Taxonomy" id="378272"/>
    <lineage>
        <taxon>Eukaryota</taxon>
        <taxon>Fungi</taxon>
        <taxon>Dikarya</taxon>
        <taxon>Basidiomycota</taxon>
        <taxon>Agaricomycotina</taxon>
        <taxon>Agaricomycetes</taxon>
        <taxon>Polyporales</taxon>
        <taxon>Irpicaceae</taxon>
        <taxon>Irpex</taxon>
    </lineage>
</organism>
<sequence length="1075" mass="115161">MFSSWTKLWSSSSPKAARERDAPHSTTPANASSAPSTSTNPPISSSVSHIDLDNSKALPLPPPLNTSHPLSRSTSFGSSLTLDKFRTTGPSHVSWRTPTPSASNSSVNGTGGSPSVTPSPSRPNFQSTTSLNGSTPSRPEIHLDDPTNTPVLRDGIWRIPSSMANAVLGTGAPPSPVGNESGAGTPGSRRMSADSGSLHLQSIYLSDTDSNSVLDSMGVTSESNGGSAVVQGGEGGVPSKLSPIAESGSSPNESPENSRTIGSPTKESDKSTIKRCSNPFATPPFPLSPNSPGALSVSTPAQTPTTPMQHHQAFLTRPVKRSISQSSSTGTFFTPTSAIPSSPLAHSHSSVPPTPVSATATVGHLAPSPTTSTPTTPKPSSSSNNLFNKVGPQPHIDTPPTTPPMEIRPSFPASSLPIPIPTPPTFQFPFPSTTRRVHLATPPSLPTVLGSPPATTRPLPILDVEIEGEPYPHTKVSVIYEYEGSERQRDSSATGRSLGTGRWRESGPGRWRDSGRSATSFFTAPSVRFEDENGVRLEDEDEDEEGGSVGVGEEDGTSQPRYGEGAKTTNEQMNGEEEEEDISGTLPNDTRSWSYEDVEYGGNKANSADHHYAWSGDSHSHMSLPDGYCDVVSHEPFPTAASSSGVLVSRGNSNDDATPGTQKKADDAKTGENEQLGVERVRSWASELMHVPLDNGENDVAKRTSHPYPYDVGGDGETMYTRRSSTFADSHDHQELFSRPNGHARMESDGGCSVLETMSRHENGSVITDSDATAVEQRIQARWFQARGVSWGSFRSFRDSIYVYTRTRWGRRGRRDLERMQGNKDGKHDNVVDPDFEFGVDTTGQDIEWGKRGGTGRVRWGFGHWADSPSTGSVSTSPAFVLFWLGFVAPWCWLIAGWCLSSRNGQMKESEGQYVDTVDRSAMWWPRRQATPRTKQVKKKRRRMSQATGQTGWLGKLLGSTNTPSTAPLSNDHPENGHAGGVSETSPMTPVDAPSADSDASVNAIYSFHLSPDGSVVRSKKATLDGRGAEDEESVQVKMMVDPWVRRCRIAAVTSGILLSIAVVVIVVAVVVTRK</sequence>
<reference evidence="1" key="1">
    <citation type="journal article" date="2021" name="Environ. Microbiol.">
        <title>Gene family expansions and transcriptome signatures uncover fungal adaptations to wood decay.</title>
        <authorList>
            <person name="Hage H."/>
            <person name="Miyauchi S."/>
            <person name="Viragh M."/>
            <person name="Drula E."/>
            <person name="Min B."/>
            <person name="Chaduli D."/>
            <person name="Navarro D."/>
            <person name="Favel A."/>
            <person name="Norest M."/>
            <person name="Lesage-Meessen L."/>
            <person name="Balint B."/>
            <person name="Merenyi Z."/>
            <person name="de Eugenio L."/>
            <person name="Morin E."/>
            <person name="Martinez A.T."/>
            <person name="Baldrian P."/>
            <person name="Stursova M."/>
            <person name="Martinez M.J."/>
            <person name="Novotny C."/>
            <person name="Magnuson J.K."/>
            <person name="Spatafora J.W."/>
            <person name="Maurice S."/>
            <person name="Pangilinan J."/>
            <person name="Andreopoulos W."/>
            <person name="LaButti K."/>
            <person name="Hundley H."/>
            <person name="Na H."/>
            <person name="Kuo A."/>
            <person name="Barry K."/>
            <person name="Lipzen A."/>
            <person name="Henrissat B."/>
            <person name="Riley R."/>
            <person name="Ahrendt S."/>
            <person name="Nagy L.G."/>
            <person name="Grigoriev I.V."/>
            <person name="Martin F."/>
            <person name="Rosso M.N."/>
        </authorList>
    </citation>
    <scope>NUCLEOTIDE SEQUENCE</scope>
    <source>
        <strain evidence="1">CBS 384.51</strain>
    </source>
</reference>
<gene>
    <name evidence="1" type="ORF">BDY19DRAFT_943705</name>
</gene>
<dbReference type="Proteomes" id="UP001055072">
    <property type="component" value="Unassembled WGS sequence"/>
</dbReference>
<protein>
    <submittedName>
        <fullName evidence="1">Uncharacterized protein</fullName>
    </submittedName>
</protein>
<accession>A0ACB8U616</accession>
<dbReference type="EMBL" id="MU274910">
    <property type="protein sequence ID" value="KAI0089674.1"/>
    <property type="molecule type" value="Genomic_DNA"/>
</dbReference>
<proteinExistence type="predicted"/>
<evidence type="ECO:0000313" key="1">
    <source>
        <dbReference type="EMBL" id="KAI0089674.1"/>
    </source>
</evidence>
<keyword evidence="2" id="KW-1185">Reference proteome</keyword>
<comment type="caution">
    <text evidence="1">The sequence shown here is derived from an EMBL/GenBank/DDBJ whole genome shotgun (WGS) entry which is preliminary data.</text>
</comment>
<name>A0ACB8U616_9APHY</name>